<protein>
    <submittedName>
        <fullName evidence="1">Uncharacterized protein</fullName>
    </submittedName>
</protein>
<sequence length="31" mass="3560">MSRMFTNLRFWVLTFLIGWLATVTLLIATGS</sequence>
<accession>A0A3N1H761</accession>
<reference evidence="1 2" key="1">
    <citation type="submission" date="2018-11" db="EMBL/GenBank/DDBJ databases">
        <title>Sequencing the genomes of 1000 actinobacteria strains.</title>
        <authorList>
            <person name="Klenk H.-P."/>
        </authorList>
    </citation>
    <scope>NUCLEOTIDE SEQUENCE [LARGE SCALE GENOMIC DNA]</scope>
    <source>
        <strain evidence="1 2">DSM 44231</strain>
    </source>
</reference>
<dbReference type="Proteomes" id="UP000268727">
    <property type="component" value="Unassembled WGS sequence"/>
</dbReference>
<keyword evidence="2" id="KW-1185">Reference proteome</keyword>
<comment type="caution">
    <text evidence="1">The sequence shown here is derived from an EMBL/GenBank/DDBJ whole genome shotgun (WGS) entry which is preliminary data.</text>
</comment>
<dbReference type="EMBL" id="RJKM01000001">
    <property type="protein sequence ID" value="ROP38374.1"/>
    <property type="molecule type" value="Genomic_DNA"/>
</dbReference>
<organism evidence="1 2">
    <name type="scientific">Saccharothrix texasensis</name>
    <dbReference type="NCBI Taxonomy" id="103734"/>
    <lineage>
        <taxon>Bacteria</taxon>
        <taxon>Bacillati</taxon>
        <taxon>Actinomycetota</taxon>
        <taxon>Actinomycetes</taxon>
        <taxon>Pseudonocardiales</taxon>
        <taxon>Pseudonocardiaceae</taxon>
        <taxon>Saccharothrix</taxon>
    </lineage>
</organism>
<dbReference type="AlphaFoldDB" id="A0A3N1H761"/>
<proteinExistence type="predicted"/>
<evidence type="ECO:0000313" key="1">
    <source>
        <dbReference type="EMBL" id="ROP38374.1"/>
    </source>
</evidence>
<name>A0A3N1H761_9PSEU</name>
<evidence type="ECO:0000313" key="2">
    <source>
        <dbReference type="Proteomes" id="UP000268727"/>
    </source>
</evidence>
<gene>
    <name evidence="1" type="ORF">EDD40_3728</name>
</gene>